<gene>
    <name evidence="2" type="ORF">OUZ56_015515</name>
</gene>
<comment type="caution">
    <text evidence="2">The sequence shown here is derived from an EMBL/GenBank/DDBJ whole genome shotgun (WGS) entry which is preliminary data.</text>
</comment>
<feature type="signal peptide" evidence="1">
    <location>
        <begin position="1"/>
        <end position="23"/>
    </location>
</feature>
<reference evidence="2 3" key="1">
    <citation type="journal article" date="2023" name="Nucleic Acids Res.">
        <title>The hologenome of Daphnia magna reveals possible DNA methylation and microbiome-mediated evolution of the host genome.</title>
        <authorList>
            <person name="Chaturvedi A."/>
            <person name="Li X."/>
            <person name="Dhandapani V."/>
            <person name="Marshall H."/>
            <person name="Kissane S."/>
            <person name="Cuenca-Cambronero M."/>
            <person name="Asole G."/>
            <person name="Calvet F."/>
            <person name="Ruiz-Romero M."/>
            <person name="Marangio P."/>
            <person name="Guigo R."/>
            <person name="Rago D."/>
            <person name="Mirbahai L."/>
            <person name="Eastwood N."/>
            <person name="Colbourne J.K."/>
            <person name="Zhou J."/>
            <person name="Mallon E."/>
            <person name="Orsini L."/>
        </authorList>
    </citation>
    <scope>NUCLEOTIDE SEQUENCE [LARGE SCALE GENOMIC DNA]</scope>
    <source>
        <strain evidence="2">LRV0_1</strain>
    </source>
</reference>
<evidence type="ECO:0000313" key="3">
    <source>
        <dbReference type="Proteomes" id="UP001234178"/>
    </source>
</evidence>
<feature type="chain" id="PRO_5047402830" evidence="1">
    <location>
        <begin position="24"/>
        <end position="90"/>
    </location>
</feature>
<proteinExistence type="predicted"/>
<keyword evidence="3" id="KW-1185">Reference proteome</keyword>
<organism evidence="2 3">
    <name type="scientific">Daphnia magna</name>
    <dbReference type="NCBI Taxonomy" id="35525"/>
    <lineage>
        <taxon>Eukaryota</taxon>
        <taxon>Metazoa</taxon>
        <taxon>Ecdysozoa</taxon>
        <taxon>Arthropoda</taxon>
        <taxon>Crustacea</taxon>
        <taxon>Branchiopoda</taxon>
        <taxon>Diplostraca</taxon>
        <taxon>Cladocera</taxon>
        <taxon>Anomopoda</taxon>
        <taxon>Daphniidae</taxon>
        <taxon>Daphnia</taxon>
    </lineage>
</organism>
<sequence length="90" mass="9830">MEKMKVLVLACIVLAALFEVASACDCNYHKGGCAMVRPARPGMACKCVYRGWWTCRGRTVGCSDQNHHLCRNPNTSKEACHFGNGDCGGY</sequence>
<accession>A0ABR0AN26</accession>
<name>A0ABR0AN26_9CRUS</name>
<evidence type="ECO:0000313" key="2">
    <source>
        <dbReference type="EMBL" id="KAK4026520.1"/>
    </source>
</evidence>
<dbReference type="EMBL" id="JAOYFB010000038">
    <property type="protein sequence ID" value="KAK4026520.1"/>
    <property type="molecule type" value="Genomic_DNA"/>
</dbReference>
<keyword evidence="1" id="KW-0732">Signal</keyword>
<evidence type="ECO:0000256" key="1">
    <source>
        <dbReference type="SAM" id="SignalP"/>
    </source>
</evidence>
<dbReference type="Proteomes" id="UP001234178">
    <property type="component" value="Unassembled WGS sequence"/>
</dbReference>
<protein>
    <submittedName>
        <fullName evidence="2">Uncharacterized protein</fullName>
    </submittedName>
</protein>